<dbReference type="RefSeq" id="WP_074655128.1">
    <property type="nucleotide sequence ID" value="NZ_FNSD01000001.1"/>
</dbReference>
<evidence type="ECO:0000313" key="6">
    <source>
        <dbReference type="EMBL" id="SEC38793.1"/>
    </source>
</evidence>
<organism evidence="6 7">
    <name type="scientific">Terriglobus roseus</name>
    <dbReference type="NCBI Taxonomy" id="392734"/>
    <lineage>
        <taxon>Bacteria</taxon>
        <taxon>Pseudomonadati</taxon>
        <taxon>Acidobacteriota</taxon>
        <taxon>Terriglobia</taxon>
        <taxon>Terriglobales</taxon>
        <taxon>Acidobacteriaceae</taxon>
        <taxon>Terriglobus</taxon>
    </lineage>
</organism>
<dbReference type="InterPro" id="IPR034660">
    <property type="entry name" value="DinB/YfiT-like"/>
</dbReference>
<feature type="domain" description="DinB-like" evidence="5">
    <location>
        <begin position="41"/>
        <end position="175"/>
    </location>
</feature>
<keyword evidence="4" id="KW-0862">Zinc</keyword>
<dbReference type="OrthoDB" id="9796039at2"/>
<dbReference type="HAMAP" id="MF_01256">
    <property type="entry name" value="YfiT_hydrol"/>
    <property type="match status" value="1"/>
</dbReference>
<dbReference type="Gene3D" id="1.20.120.450">
    <property type="entry name" value="dinb family like domain"/>
    <property type="match status" value="1"/>
</dbReference>
<sequence>MRTARPPVAAPADLRYPIGPFKRPEEISAAALSDALLTLGELPQSLLTAVHGLRAEQLDTPYREGGWTVRQLVHHIADSHMNCYVRIKLALTEASPTIKPYDEAEWAMLHDGYDAPIEWSLDLLEALHARLLMLLRSLSAKQWQRTYVHPENGALSLETVALLYAWHSRHHVAHITTLRSAKGW</sequence>
<evidence type="ECO:0000313" key="7">
    <source>
        <dbReference type="Proteomes" id="UP000182409"/>
    </source>
</evidence>
<keyword evidence="1" id="KW-0963">Cytoplasm</keyword>
<dbReference type="SUPFAM" id="SSF109854">
    <property type="entry name" value="DinB/YfiT-like putative metalloenzymes"/>
    <property type="match status" value="1"/>
</dbReference>
<dbReference type="GO" id="GO:0016787">
    <property type="term" value="F:hydrolase activity"/>
    <property type="evidence" value="ECO:0007669"/>
    <property type="project" value="UniProtKB-KW"/>
</dbReference>
<dbReference type="InterPro" id="IPR023774">
    <property type="entry name" value="Put_metal_dep_hydrolase_YfiT"/>
</dbReference>
<dbReference type="Pfam" id="PF12867">
    <property type="entry name" value="DinB_2"/>
    <property type="match status" value="1"/>
</dbReference>
<evidence type="ECO:0000256" key="4">
    <source>
        <dbReference type="ARBA" id="ARBA00022833"/>
    </source>
</evidence>
<dbReference type="EMBL" id="FNSD01000001">
    <property type="protein sequence ID" value="SEC38793.1"/>
    <property type="molecule type" value="Genomic_DNA"/>
</dbReference>
<keyword evidence="2" id="KW-0479">Metal-binding</keyword>
<gene>
    <name evidence="6" type="ORF">SAMN05443244_3337</name>
</gene>
<evidence type="ECO:0000256" key="2">
    <source>
        <dbReference type="ARBA" id="ARBA00022723"/>
    </source>
</evidence>
<accession>A0A1H4S3T1</accession>
<dbReference type="Proteomes" id="UP000182409">
    <property type="component" value="Unassembled WGS sequence"/>
</dbReference>
<evidence type="ECO:0000259" key="5">
    <source>
        <dbReference type="Pfam" id="PF12867"/>
    </source>
</evidence>
<protein>
    <submittedName>
        <fullName evidence="6">DinB superfamily protein</fullName>
    </submittedName>
</protein>
<name>A0A1H4S3T1_9BACT</name>
<keyword evidence="3" id="KW-0378">Hydrolase</keyword>
<proteinExistence type="inferred from homology"/>
<dbReference type="AlphaFoldDB" id="A0A1H4S3T1"/>
<evidence type="ECO:0000256" key="3">
    <source>
        <dbReference type="ARBA" id="ARBA00022801"/>
    </source>
</evidence>
<dbReference type="InterPro" id="IPR024775">
    <property type="entry name" value="DinB-like"/>
</dbReference>
<reference evidence="6 7" key="1">
    <citation type="submission" date="2016-10" db="EMBL/GenBank/DDBJ databases">
        <authorList>
            <person name="de Groot N.N."/>
        </authorList>
    </citation>
    <scope>NUCLEOTIDE SEQUENCE [LARGE SCALE GENOMIC DNA]</scope>
    <source>
        <strain evidence="6 7">AB35.6</strain>
    </source>
</reference>
<evidence type="ECO:0000256" key="1">
    <source>
        <dbReference type="ARBA" id="ARBA00022490"/>
    </source>
</evidence>
<dbReference type="GO" id="GO:0046872">
    <property type="term" value="F:metal ion binding"/>
    <property type="evidence" value="ECO:0007669"/>
    <property type="project" value="UniProtKB-KW"/>
</dbReference>
<dbReference type="NCBIfam" id="NF009807">
    <property type="entry name" value="PRK13291.1"/>
    <property type="match status" value="1"/>
</dbReference>